<dbReference type="Proteomes" id="UP001165083">
    <property type="component" value="Unassembled WGS sequence"/>
</dbReference>
<accession>A0A9W6TJ03</accession>
<feature type="region of interest" description="Disordered" evidence="1">
    <location>
        <begin position="225"/>
        <end position="261"/>
    </location>
</feature>
<feature type="compositionally biased region" description="Basic and acidic residues" evidence="1">
    <location>
        <begin position="46"/>
        <end position="61"/>
    </location>
</feature>
<name>A0A9W6TJ03_9STRA</name>
<comment type="caution">
    <text evidence="2">The sequence shown here is derived from an EMBL/GenBank/DDBJ whole genome shotgun (WGS) entry which is preliminary data.</text>
</comment>
<sequence>MVDVDGGGEDHQAHAHEEAQQRARDHVGLASVPANRHDVGQQSQEEAERRGDAQQTLDHDGALGPLQQQRVHQRRAHAVAQHRVDEAALRRSEQQTVVGRGEEADPAALAQRAELLVVEELVARHEAVVAQHGGRLEAVEAGAAVGPVGHGHCGVAVLHAAVVGLLHRVGVNGIGAVEAAALLVVGLHVCLPAHPPKTQRPVVRPVSSRVRPNRTSLQRCRVAKQMRGRRVKSKASAARADAFDTETAESSDSMSSEWDRELTSGAAMRALSHL</sequence>
<evidence type="ECO:0000313" key="2">
    <source>
        <dbReference type="EMBL" id="GMF14192.1"/>
    </source>
</evidence>
<reference evidence="2" key="1">
    <citation type="submission" date="2023-04" db="EMBL/GenBank/DDBJ databases">
        <title>Phytophthora lilii NBRC 32176.</title>
        <authorList>
            <person name="Ichikawa N."/>
            <person name="Sato H."/>
            <person name="Tonouchi N."/>
        </authorList>
    </citation>
    <scope>NUCLEOTIDE SEQUENCE</scope>
    <source>
        <strain evidence="2">NBRC 32176</strain>
    </source>
</reference>
<dbReference type="EMBL" id="BSXW01000185">
    <property type="protein sequence ID" value="GMF14192.1"/>
    <property type="molecule type" value="Genomic_DNA"/>
</dbReference>
<proteinExistence type="predicted"/>
<dbReference type="AlphaFoldDB" id="A0A9W6TJ03"/>
<evidence type="ECO:0000256" key="1">
    <source>
        <dbReference type="SAM" id="MobiDB-lite"/>
    </source>
</evidence>
<gene>
    <name evidence="2" type="ORF">Plil01_000458200</name>
</gene>
<feature type="compositionally biased region" description="Basic and acidic residues" evidence="1">
    <location>
        <begin position="8"/>
        <end position="27"/>
    </location>
</feature>
<evidence type="ECO:0000313" key="3">
    <source>
        <dbReference type="Proteomes" id="UP001165083"/>
    </source>
</evidence>
<keyword evidence="3" id="KW-1185">Reference proteome</keyword>
<protein>
    <submittedName>
        <fullName evidence="2">Unnamed protein product</fullName>
    </submittedName>
</protein>
<feature type="region of interest" description="Disordered" evidence="1">
    <location>
        <begin position="1"/>
        <end position="103"/>
    </location>
</feature>
<organism evidence="2 3">
    <name type="scientific">Phytophthora lilii</name>
    <dbReference type="NCBI Taxonomy" id="2077276"/>
    <lineage>
        <taxon>Eukaryota</taxon>
        <taxon>Sar</taxon>
        <taxon>Stramenopiles</taxon>
        <taxon>Oomycota</taxon>
        <taxon>Peronosporomycetes</taxon>
        <taxon>Peronosporales</taxon>
        <taxon>Peronosporaceae</taxon>
        <taxon>Phytophthora</taxon>
    </lineage>
</organism>
<feature type="compositionally biased region" description="Basic and acidic residues" evidence="1">
    <location>
        <begin position="82"/>
        <end position="93"/>
    </location>
</feature>